<feature type="binding site" evidence="9">
    <location>
        <position position="265"/>
    </location>
    <ligand>
        <name>Mn(2+)</name>
        <dbReference type="ChEBI" id="CHEBI:29035"/>
        <label>2</label>
    </ligand>
</feature>
<protein>
    <recommendedName>
        <fullName evidence="9">Probable cytosol aminopeptidase</fullName>
        <ecNumber evidence="9">3.4.11.1</ecNumber>
    </recommendedName>
    <alternativeName>
        <fullName evidence="9">Leucine aminopeptidase</fullName>
        <shortName evidence="9">LAP</shortName>
        <ecNumber evidence="9">3.4.11.10</ecNumber>
    </alternativeName>
    <alternativeName>
        <fullName evidence="9">Leucyl aminopeptidase</fullName>
    </alternativeName>
</protein>
<dbReference type="PANTHER" id="PTHR11963">
    <property type="entry name" value="LEUCINE AMINOPEPTIDASE-RELATED"/>
    <property type="match status" value="1"/>
</dbReference>
<dbReference type="SUPFAM" id="SSF52949">
    <property type="entry name" value="Macro domain-like"/>
    <property type="match status" value="1"/>
</dbReference>
<dbReference type="AlphaFoldDB" id="A0YCI4"/>
<dbReference type="Proteomes" id="UP000004931">
    <property type="component" value="Unassembled WGS sequence"/>
</dbReference>
<accession>A0YCI4</accession>
<gene>
    <name evidence="9" type="primary">pepA</name>
    <name evidence="11" type="ORF">GP2143_08134</name>
</gene>
<comment type="similarity">
    <text evidence="3 9">Belongs to the peptidase M17 family.</text>
</comment>
<feature type="binding site" evidence="9">
    <location>
        <position position="288"/>
    </location>
    <ligand>
        <name>Mn(2+)</name>
        <dbReference type="ChEBI" id="CHEBI:29035"/>
        <label>2</label>
    </ligand>
</feature>
<dbReference type="GO" id="GO:0030145">
    <property type="term" value="F:manganese ion binding"/>
    <property type="evidence" value="ECO:0007669"/>
    <property type="project" value="UniProtKB-UniRule"/>
</dbReference>
<dbReference type="GO" id="GO:0070006">
    <property type="term" value="F:metalloaminopeptidase activity"/>
    <property type="evidence" value="ECO:0007669"/>
    <property type="project" value="InterPro"/>
</dbReference>
<evidence type="ECO:0000256" key="8">
    <source>
        <dbReference type="ARBA" id="ARBA00023211"/>
    </source>
</evidence>
<dbReference type="Pfam" id="PF00883">
    <property type="entry name" value="Peptidase_M17"/>
    <property type="match status" value="1"/>
</dbReference>
<comment type="caution">
    <text evidence="11">The sequence shown here is derived from an EMBL/GenBank/DDBJ whole genome shotgun (WGS) entry which is preliminary data.</text>
</comment>
<evidence type="ECO:0000256" key="7">
    <source>
        <dbReference type="ARBA" id="ARBA00022801"/>
    </source>
</evidence>
<comment type="catalytic activity">
    <reaction evidence="2 9">
        <text>Release of an N-terminal amino acid, preferentially leucine, but not glutamic or aspartic acids.</text>
        <dbReference type="EC" id="3.4.11.10"/>
    </reaction>
</comment>
<comment type="catalytic activity">
    <reaction evidence="1 9">
        <text>Release of an N-terminal amino acid, Xaa-|-Yaa-, in which Xaa is preferably Leu, but may be other amino acids including Pro although not Arg or Lys, and Yaa may be Pro. Amino acid amides and methyl esters are also readily hydrolyzed, but rates on arylamides are exceedingly low.</text>
        <dbReference type="EC" id="3.4.11.1"/>
    </reaction>
</comment>
<keyword evidence="12" id="KW-1185">Reference proteome</keyword>
<dbReference type="HAMAP" id="MF_00181">
    <property type="entry name" value="Cytosol_peptidase_M17"/>
    <property type="match status" value="1"/>
</dbReference>
<keyword evidence="5 9" id="KW-0645">Protease</keyword>
<dbReference type="FunFam" id="3.40.630.10:FF:000004">
    <property type="entry name" value="Probable cytosol aminopeptidase"/>
    <property type="match status" value="1"/>
</dbReference>
<comment type="cofactor">
    <cofactor evidence="9">
        <name>Mn(2+)</name>
        <dbReference type="ChEBI" id="CHEBI:29035"/>
    </cofactor>
    <text evidence="9">Binds 2 manganese ions per subunit.</text>
</comment>
<dbReference type="MEROPS" id="M17.003"/>
<evidence type="ECO:0000256" key="3">
    <source>
        <dbReference type="ARBA" id="ARBA00009528"/>
    </source>
</evidence>
<dbReference type="PRINTS" id="PR00481">
    <property type="entry name" value="LAMNOPPTDASE"/>
</dbReference>
<feature type="binding site" evidence="9">
    <location>
        <position position="349"/>
    </location>
    <ligand>
        <name>Mn(2+)</name>
        <dbReference type="ChEBI" id="CHEBI:29035"/>
        <label>1</label>
    </ligand>
</feature>
<sequence>MDVVLKAIANPEALRSQCLVVPILSEGKLSKVAKTLDKMNGSVIQSLIKRGDIKGGLNETLLIPAVSGIAAERILLLGCGEGKKLSPATIRKLLGTALRTLGQNEITDATLFLDNISVAGKDSGWIAGQVALIGGDQNYRYTRTLSHPRKSPLIKRITLACEPNKILRSAVTEGKAIANGMNVAKELGNLPGNICTPTYLASEAKALAGQYKTLTTRIIEEKKMAELGMGSLLSVTAGTDQPAKLIVMEYKGAAKGQEPHALVGKGITFDSGGISLKPGSKMDEMKYDMCGAASVLGTMAAIAEMKLPLNVVAIIAAAENLPNGSATKPGDVVTSMSGQTIEVLNTDAEGRLVLCDALTYAERFKPKSVIDVATLTGAVIVALGRHASAIYSNSDAFAAELLNAGEDSGDRAWHMPMWDEYQPQLDSKFADIANIGGPEGGSITAACFLSRFTKKMRWAHLDVAGTSFHGGANKGATGRPVGLLTQYLINQSKLA</sequence>
<evidence type="ECO:0000256" key="2">
    <source>
        <dbReference type="ARBA" id="ARBA00000967"/>
    </source>
</evidence>
<keyword evidence="7 9" id="KW-0378">Hydrolase</keyword>
<dbReference type="InterPro" id="IPR023042">
    <property type="entry name" value="Peptidase_M17_leu_NH2_pept"/>
</dbReference>
<dbReference type="GO" id="GO:0005737">
    <property type="term" value="C:cytoplasm"/>
    <property type="evidence" value="ECO:0007669"/>
    <property type="project" value="UniProtKB-SubCell"/>
</dbReference>
<dbReference type="OrthoDB" id="9809354at2"/>
<keyword evidence="4 9" id="KW-0031">Aminopeptidase</keyword>
<evidence type="ECO:0000313" key="11">
    <source>
        <dbReference type="EMBL" id="EAW31503.1"/>
    </source>
</evidence>
<keyword evidence="6 9" id="KW-0479">Metal-binding</keyword>
<dbReference type="STRING" id="247633.GP2143_08134"/>
<dbReference type="PROSITE" id="PS00631">
    <property type="entry name" value="CYTOSOL_AP"/>
    <property type="match status" value="1"/>
</dbReference>
<dbReference type="PANTHER" id="PTHR11963:SF23">
    <property type="entry name" value="CYTOSOL AMINOPEPTIDASE"/>
    <property type="match status" value="1"/>
</dbReference>
<evidence type="ECO:0000256" key="9">
    <source>
        <dbReference type="HAMAP-Rule" id="MF_00181"/>
    </source>
</evidence>
<feature type="domain" description="Cytosol aminopeptidase" evidence="10">
    <location>
        <begin position="345"/>
        <end position="352"/>
    </location>
</feature>
<feature type="binding site" evidence="9">
    <location>
        <position position="349"/>
    </location>
    <ligand>
        <name>Mn(2+)</name>
        <dbReference type="ChEBI" id="CHEBI:29035"/>
        <label>2</label>
    </ligand>
</feature>
<evidence type="ECO:0000256" key="5">
    <source>
        <dbReference type="ARBA" id="ARBA00022670"/>
    </source>
</evidence>
<dbReference type="EC" id="3.4.11.10" evidence="9"/>
<feature type="binding site" evidence="9">
    <location>
        <position position="270"/>
    </location>
    <ligand>
        <name>Mn(2+)</name>
        <dbReference type="ChEBI" id="CHEBI:29035"/>
        <label>2</label>
    </ligand>
</feature>
<dbReference type="InterPro" id="IPR011356">
    <property type="entry name" value="Leucine_aapep/pepB"/>
</dbReference>
<evidence type="ECO:0000313" key="12">
    <source>
        <dbReference type="Proteomes" id="UP000004931"/>
    </source>
</evidence>
<dbReference type="eggNOG" id="COG0260">
    <property type="taxonomic scope" value="Bacteria"/>
</dbReference>
<feature type="active site" evidence="9">
    <location>
        <position position="351"/>
    </location>
</feature>
<evidence type="ECO:0000256" key="1">
    <source>
        <dbReference type="ARBA" id="ARBA00000135"/>
    </source>
</evidence>
<dbReference type="EC" id="3.4.11.1" evidence="9"/>
<dbReference type="EMBL" id="AAVT01000003">
    <property type="protein sequence ID" value="EAW31503.1"/>
    <property type="molecule type" value="Genomic_DNA"/>
</dbReference>
<dbReference type="InterPro" id="IPR000819">
    <property type="entry name" value="Peptidase_M17_C"/>
</dbReference>
<dbReference type="SUPFAM" id="SSF53187">
    <property type="entry name" value="Zn-dependent exopeptidases"/>
    <property type="match status" value="1"/>
</dbReference>
<evidence type="ECO:0000256" key="4">
    <source>
        <dbReference type="ARBA" id="ARBA00022438"/>
    </source>
</evidence>
<dbReference type="InterPro" id="IPR043472">
    <property type="entry name" value="Macro_dom-like"/>
</dbReference>
<dbReference type="GO" id="GO:0006508">
    <property type="term" value="P:proteolysis"/>
    <property type="evidence" value="ECO:0007669"/>
    <property type="project" value="UniProtKB-KW"/>
</dbReference>
<dbReference type="Gene3D" id="3.40.220.10">
    <property type="entry name" value="Leucine Aminopeptidase, subunit E, domain 1"/>
    <property type="match status" value="1"/>
</dbReference>
<keyword evidence="9" id="KW-0963">Cytoplasm</keyword>
<dbReference type="Gene3D" id="3.40.630.10">
    <property type="entry name" value="Zn peptidases"/>
    <property type="match status" value="1"/>
</dbReference>
<feature type="binding site" evidence="9">
    <location>
        <position position="270"/>
    </location>
    <ligand>
        <name>Mn(2+)</name>
        <dbReference type="ChEBI" id="CHEBI:29035"/>
        <label>1</label>
    </ligand>
</feature>
<organism evidence="11 12">
    <name type="scientific">marine gamma proteobacterium HTCC2143</name>
    <dbReference type="NCBI Taxonomy" id="247633"/>
    <lineage>
        <taxon>Bacteria</taxon>
        <taxon>Pseudomonadati</taxon>
        <taxon>Pseudomonadota</taxon>
        <taxon>Gammaproteobacteria</taxon>
        <taxon>Cellvibrionales</taxon>
        <taxon>Spongiibacteraceae</taxon>
        <taxon>BD1-7 clade</taxon>
    </lineage>
</organism>
<dbReference type="NCBIfam" id="NF002073">
    <property type="entry name" value="PRK00913.1-2"/>
    <property type="match status" value="1"/>
</dbReference>
<dbReference type="Pfam" id="PF02789">
    <property type="entry name" value="Peptidase_M17_N"/>
    <property type="match status" value="1"/>
</dbReference>
<evidence type="ECO:0000256" key="6">
    <source>
        <dbReference type="ARBA" id="ARBA00022723"/>
    </source>
</evidence>
<comment type="subcellular location">
    <subcellularLocation>
        <location evidence="9">Cytoplasm</location>
    </subcellularLocation>
</comment>
<proteinExistence type="inferred from homology"/>
<reference evidence="11 12" key="1">
    <citation type="journal article" date="2010" name="J. Bacteriol.">
        <title>Genome sequence of the oligotrophic marine Gammaproteobacterium HTCC2143, isolated from the Oregon Coast.</title>
        <authorList>
            <person name="Oh H.M."/>
            <person name="Kang I."/>
            <person name="Ferriera S."/>
            <person name="Giovannoni S.J."/>
            <person name="Cho J.C."/>
        </authorList>
    </citation>
    <scope>NUCLEOTIDE SEQUENCE [LARGE SCALE GENOMIC DNA]</scope>
    <source>
        <strain evidence="11 12">HTCC2143</strain>
    </source>
</reference>
<evidence type="ECO:0000259" key="10">
    <source>
        <dbReference type="PROSITE" id="PS00631"/>
    </source>
</evidence>
<comment type="function">
    <text evidence="9">Presumably involved in the processing and regular turnover of intracellular proteins. Catalyzes the removal of unsubstituted N-terminal amino acids from various peptides.</text>
</comment>
<feature type="binding site" evidence="9">
    <location>
        <position position="347"/>
    </location>
    <ligand>
        <name>Mn(2+)</name>
        <dbReference type="ChEBI" id="CHEBI:29035"/>
        <label>1</label>
    </ligand>
</feature>
<dbReference type="InterPro" id="IPR008283">
    <property type="entry name" value="Peptidase_M17_N"/>
</dbReference>
<keyword evidence="8 9" id="KW-0464">Manganese</keyword>
<name>A0YCI4_9GAMM</name>
<dbReference type="NCBIfam" id="NF002074">
    <property type="entry name" value="PRK00913.1-4"/>
    <property type="match status" value="1"/>
</dbReference>
<dbReference type="CDD" id="cd00433">
    <property type="entry name" value="Peptidase_M17"/>
    <property type="match status" value="1"/>
</dbReference>
<feature type="active site" evidence="9">
    <location>
        <position position="277"/>
    </location>
</feature>